<evidence type="ECO:0000313" key="13">
    <source>
        <dbReference type="EMBL" id="EGO63034.1"/>
    </source>
</evidence>
<keyword evidence="14" id="KW-1185">Reference proteome</keyword>
<reference evidence="13 14" key="1">
    <citation type="journal article" date="2011" name="EMBO J.">
        <title>Structural diversity of bacterial flagellar motors.</title>
        <authorList>
            <person name="Chen S."/>
            <person name="Beeby M."/>
            <person name="Murphy G.E."/>
            <person name="Leadbetter J.R."/>
            <person name="Hendrixson D.R."/>
            <person name="Briegel A."/>
            <person name="Li Z."/>
            <person name="Shi J."/>
            <person name="Tocheva E.I."/>
            <person name="Muller A."/>
            <person name="Dobro M.J."/>
            <person name="Jensen G.J."/>
        </authorList>
    </citation>
    <scope>NUCLEOTIDE SEQUENCE [LARGE SCALE GENOMIC DNA]</scope>
    <source>
        <strain evidence="13 14">DSM 6540</strain>
    </source>
</reference>
<dbReference type="InterPro" id="IPR036097">
    <property type="entry name" value="HisK_dim/P_sf"/>
</dbReference>
<dbReference type="PROSITE" id="PS50112">
    <property type="entry name" value="PAS"/>
    <property type="match status" value="1"/>
</dbReference>
<dbReference type="InterPro" id="IPR003594">
    <property type="entry name" value="HATPase_dom"/>
</dbReference>
<dbReference type="InterPro" id="IPR036890">
    <property type="entry name" value="HATPase_C_sf"/>
</dbReference>
<evidence type="ECO:0000256" key="2">
    <source>
        <dbReference type="ARBA" id="ARBA00012438"/>
    </source>
</evidence>
<feature type="domain" description="PAC" evidence="12">
    <location>
        <begin position="285"/>
        <end position="337"/>
    </location>
</feature>
<dbReference type="GO" id="GO:0005524">
    <property type="term" value="F:ATP binding"/>
    <property type="evidence" value="ECO:0007669"/>
    <property type="project" value="UniProtKB-KW"/>
</dbReference>
<dbReference type="InterPro" id="IPR013655">
    <property type="entry name" value="PAS_fold_3"/>
</dbReference>
<feature type="transmembrane region" description="Helical" evidence="9">
    <location>
        <begin position="37"/>
        <end position="56"/>
    </location>
</feature>
<feature type="transmembrane region" description="Helical" evidence="9">
    <location>
        <begin position="151"/>
        <end position="170"/>
    </location>
</feature>
<dbReference type="SMART" id="SM00387">
    <property type="entry name" value="HATPase_c"/>
    <property type="match status" value="1"/>
</dbReference>
<dbReference type="PANTHER" id="PTHR43065:SF46">
    <property type="entry name" value="C4-DICARBOXYLATE TRANSPORT SENSOR PROTEIN DCTB"/>
    <property type="match status" value="1"/>
</dbReference>
<organism evidence="13 14">
    <name type="scientific">Acetonema longum DSM 6540</name>
    <dbReference type="NCBI Taxonomy" id="1009370"/>
    <lineage>
        <taxon>Bacteria</taxon>
        <taxon>Bacillati</taxon>
        <taxon>Bacillota</taxon>
        <taxon>Negativicutes</taxon>
        <taxon>Acetonemataceae</taxon>
        <taxon>Acetonema</taxon>
    </lineage>
</organism>
<evidence type="ECO:0000259" key="10">
    <source>
        <dbReference type="PROSITE" id="PS50109"/>
    </source>
</evidence>
<dbReference type="RefSeq" id="WP_004097147.1">
    <property type="nucleotide sequence ID" value="NZ_AFGF01000144.1"/>
</dbReference>
<dbReference type="Gene3D" id="1.10.287.130">
    <property type="match status" value="1"/>
</dbReference>
<evidence type="ECO:0000259" key="11">
    <source>
        <dbReference type="PROSITE" id="PS50112"/>
    </source>
</evidence>
<feature type="transmembrane region" description="Helical" evidence="9">
    <location>
        <begin position="120"/>
        <end position="139"/>
    </location>
</feature>
<dbReference type="InterPro" id="IPR000014">
    <property type="entry name" value="PAS"/>
</dbReference>
<keyword evidence="8" id="KW-0902">Two-component regulatory system</keyword>
<dbReference type="EMBL" id="AFGF01000144">
    <property type="protein sequence ID" value="EGO63034.1"/>
    <property type="molecule type" value="Genomic_DNA"/>
</dbReference>
<dbReference type="AlphaFoldDB" id="F7NLU3"/>
<evidence type="ECO:0000256" key="8">
    <source>
        <dbReference type="ARBA" id="ARBA00023012"/>
    </source>
</evidence>
<evidence type="ECO:0000256" key="1">
    <source>
        <dbReference type="ARBA" id="ARBA00000085"/>
    </source>
</evidence>
<evidence type="ECO:0000256" key="4">
    <source>
        <dbReference type="ARBA" id="ARBA00022679"/>
    </source>
</evidence>
<dbReference type="InterPro" id="IPR003661">
    <property type="entry name" value="HisK_dim/P_dom"/>
</dbReference>
<dbReference type="eggNOG" id="COG3852">
    <property type="taxonomic scope" value="Bacteria"/>
</dbReference>
<dbReference type="SUPFAM" id="SSF55874">
    <property type="entry name" value="ATPase domain of HSP90 chaperone/DNA topoisomerase II/histidine kinase"/>
    <property type="match status" value="1"/>
</dbReference>
<feature type="transmembrane region" description="Helical" evidence="9">
    <location>
        <begin position="94"/>
        <end position="114"/>
    </location>
</feature>
<dbReference type="PANTHER" id="PTHR43065">
    <property type="entry name" value="SENSOR HISTIDINE KINASE"/>
    <property type="match status" value="1"/>
</dbReference>
<dbReference type="PROSITE" id="PS50109">
    <property type="entry name" value="HIS_KIN"/>
    <property type="match status" value="1"/>
</dbReference>
<keyword evidence="9" id="KW-0472">Membrane</keyword>
<keyword evidence="9" id="KW-1133">Transmembrane helix</keyword>
<dbReference type="SUPFAM" id="SSF55785">
    <property type="entry name" value="PYP-like sensor domain (PAS domain)"/>
    <property type="match status" value="1"/>
</dbReference>
<dbReference type="Proteomes" id="UP000003240">
    <property type="component" value="Unassembled WGS sequence"/>
</dbReference>
<dbReference type="SUPFAM" id="SSF47384">
    <property type="entry name" value="Homodimeric domain of signal transducing histidine kinase"/>
    <property type="match status" value="1"/>
</dbReference>
<dbReference type="SMART" id="SM00086">
    <property type="entry name" value="PAC"/>
    <property type="match status" value="1"/>
</dbReference>
<dbReference type="InterPro" id="IPR000700">
    <property type="entry name" value="PAS-assoc_C"/>
</dbReference>
<evidence type="ECO:0000256" key="3">
    <source>
        <dbReference type="ARBA" id="ARBA00022553"/>
    </source>
</evidence>
<sequence length="557" mass="64019">MDFFTASILGTIIGTILMILIYTYLYVVYRERYIGHWLLGWLILFLRGVFLDSGIFDWTNSVTGFTCFQVLIIMAILIYVWGIYIFIGKPIKIWWIYAALGTSVLSFIFTIMDLPITYKLFPPAWFGGITAIWLGIIFMRHLKVSKVSKQILAFAYTLWGMHSLDMPFFIDVSWFVPWGYLIDCILRLIVALCTLVVYFENIRLDLVQKEAQYRLLAENAIDIIYRYRVSPEAYFEYISPSVLAVTGYTPEEYYSDPRLMLHLTHPDDVSQLCNFLQNPSCSRSFPLAFRLTRKDQSTIWVEQTGVPFYAEDGTMLALEGIIRDITFRKKMEYIASRADRMNTVGEMAASVAHEIRNPLTTVRGYLQLLLSKKEFDRYRDNFELMIDELDRTNTIIREYLCLAKDKRADLKICSLNKIIESLFPLIQADAVASKIAVSLDLSEIPELQLDENEIRQLLLNLVRNGLEAMPSGGCLNIRTFWDNDKAVLSVSDHGPGMPEYIFNNLGTPFLTTKDNGTGLGLPMCYRIANRHQADIDVKTSESGTTFYIRFNHPLASN</sequence>
<feature type="domain" description="PAS" evidence="11">
    <location>
        <begin position="209"/>
        <end position="278"/>
    </location>
</feature>
<dbReference type="CDD" id="cd00082">
    <property type="entry name" value="HisKA"/>
    <property type="match status" value="1"/>
</dbReference>
<keyword evidence="4" id="KW-0808">Transferase</keyword>
<dbReference type="PROSITE" id="PS50113">
    <property type="entry name" value="PAC"/>
    <property type="match status" value="1"/>
</dbReference>
<comment type="caution">
    <text evidence="13">The sequence shown here is derived from an EMBL/GenBank/DDBJ whole genome shotgun (WGS) entry which is preliminary data.</text>
</comment>
<evidence type="ECO:0000313" key="14">
    <source>
        <dbReference type="Proteomes" id="UP000003240"/>
    </source>
</evidence>
<evidence type="ECO:0000256" key="7">
    <source>
        <dbReference type="ARBA" id="ARBA00022840"/>
    </source>
</evidence>
<dbReference type="EC" id="2.7.13.3" evidence="2"/>
<feature type="domain" description="Histidine kinase" evidence="10">
    <location>
        <begin position="350"/>
        <end position="554"/>
    </location>
</feature>
<dbReference type="InterPro" id="IPR035965">
    <property type="entry name" value="PAS-like_dom_sf"/>
</dbReference>
<protein>
    <recommendedName>
        <fullName evidence="2">histidine kinase</fullName>
        <ecNumber evidence="2">2.7.13.3</ecNumber>
    </recommendedName>
</protein>
<dbReference type="InterPro" id="IPR005467">
    <property type="entry name" value="His_kinase_dom"/>
</dbReference>
<dbReference type="Pfam" id="PF00512">
    <property type="entry name" value="HisKA"/>
    <property type="match status" value="1"/>
</dbReference>
<feature type="transmembrane region" description="Helical" evidence="9">
    <location>
        <begin position="6"/>
        <end position="25"/>
    </location>
</feature>
<dbReference type="Gene3D" id="3.30.450.20">
    <property type="entry name" value="PAS domain"/>
    <property type="match status" value="1"/>
</dbReference>
<dbReference type="InterPro" id="IPR001610">
    <property type="entry name" value="PAC"/>
</dbReference>
<feature type="transmembrane region" description="Helical" evidence="9">
    <location>
        <begin position="62"/>
        <end position="87"/>
    </location>
</feature>
<evidence type="ECO:0000256" key="6">
    <source>
        <dbReference type="ARBA" id="ARBA00022777"/>
    </source>
</evidence>
<keyword evidence="6" id="KW-0418">Kinase</keyword>
<evidence type="ECO:0000256" key="5">
    <source>
        <dbReference type="ARBA" id="ARBA00022741"/>
    </source>
</evidence>
<gene>
    <name evidence="13" type="ORF">ALO_15337</name>
</gene>
<dbReference type="OrthoDB" id="1672409at2"/>
<accession>F7NLU3</accession>
<dbReference type="Gene3D" id="3.30.565.10">
    <property type="entry name" value="Histidine kinase-like ATPase, C-terminal domain"/>
    <property type="match status" value="1"/>
</dbReference>
<dbReference type="SMART" id="SM00388">
    <property type="entry name" value="HisKA"/>
    <property type="match status" value="1"/>
</dbReference>
<dbReference type="PRINTS" id="PR00344">
    <property type="entry name" value="BCTRLSENSOR"/>
</dbReference>
<keyword evidence="3" id="KW-0597">Phosphoprotein</keyword>
<proteinExistence type="predicted"/>
<dbReference type="STRING" id="1009370.ALO_15337"/>
<dbReference type="NCBIfam" id="TIGR00229">
    <property type="entry name" value="sensory_box"/>
    <property type="match status" value="1"/>
</dbReference>
<dbReference type="CDD" id="cd00130">
    <property type="entry name" value="PAS"/>
    <property type="match status" value="1"/>
</dbReference>
<keyword evidence="5" id="KW-0547">Nucleotide-binding</keyword>
<comment type="catalytic activity">
    <reaction evidence="1">
        <text>ATP + protein L-histidine = ADP + protein N-phospho-L-histidine.</text>
        <dbReference type="EC" id="2.7.13.3"/>
    </reaction>
</comment>
<evidence type="ECO:0000259" key="12">
    <source>
        <dbReference type="PROSITE" id="PS50113"/>
    </source>
</evidence>
<evidence type="ECO:0000256" key="9">
    <source>
        <dbReference type="SAM" id="Phobius"/>
    </source>
</evidence>
<keyword evidence="9" id="KW-0812">Transmembrane</keyword>
<name>F7NLU3_9FIRM</name>
<dbReference type="InterPro" id="IPR004358">
    <property type="entry name" value="Sig_transdc_His_kin-like_C"/>
</dbReference>
<dbReference type="Pfam" id="PF02518">
    <property type="entry name" value="HATPase_c"/>
    <property type="match status" value="1"/>
</dbReference>
<feature type="transmembrane region" description="Helical" evidence="9">
    <location>
        <begin position="176"/>
        <end position="199"/>
    </location>
</feature>
<dbReference type="GO" id="GO:0000155">
    <property type="term" value="F:phosphorelay sensor kinase activity"/>
    <property type="evidence" value="ECO:0007669"/>
    <property type="project" value="InterPro"/>
</dbReference>
<dbReference type="Pfam" id="PF08447">
    <property type="entry name" value="PAS_3"/>
    <property type="match status" value="1"/>
</dbReference>
<keyword evidence="7" id="KW-0067">ATP-binding</keyword>